<dbReference type="PANTHER" id="PTHR34477:SF5">
    <property type="entry name" value="BSL5627 PROTEIN"/>
    <property type="match status" value="1"/>
</dbReference>
<keyword evidence="3" id="KW-0378">Hydrolase</keyword>
<dbReference type="PROSITE" id="PS50164">
    <property type="entry name" value="GIY_YIG"/>
    <property type="match status" value="1"/>
</dbReference>
<accession>A0ABX0U427</accession>
<dbReference type="EMBL" id="JAASQP010000001">
    <property type="protein sequence ID" value="NIJ24097.1"/>
    <property type="molecule type" value="Genomic_DNA"/>
</dbReference>
<dbReference type="Gene3D" id="3.40.1440.10">
    <property type="entry name" value="GIY-YIG endonuclease"/>
    <property type="match status" value="1"/>
</dbReference>
<evidence type="ECO:0000313" key="4">
    <source>
        <dbReference type="Proteomes" id="UP000788153"/>
    </source>
</evidence>
<dbReference type="SUPFAM" id="SSF82771">
    <property type="entry name" value="GIY-YIG endonuclease"/>
    <property type="match status" value="1"/>
</dbReference>
<name>A0ABX0U427_9SPHN</name>
<keyword evidence="3" id="KW-0255">Endonuclease</keyword>
<dbReference type="Pfam" id="PF01541">
    <property type="entry name" value="GIY-YIG"/>
    <property type="match status" value="1"/>
</dbReference>
<proteinExistence type="inferred from homology"/>
<dbReference type="PANTHER" id="PTHR34477">
    <property type="entry name" value="UPF0213 PROTEIN YHBQ"/>
    <property type="match status" value="1"/>
</dbReference>
<evidence type="ECO:0000259" key="2">
    <source>
        <dbReference type="PROSITE" id="PS50164"/>
    </source>
</evidence>
<gene>
    <name evidence="3" type="ORF">FHT01_001639</name>
</gene>
<keyword evidence="4" id="KW-1185">Reference proteome</keyword>
<dbReference type="InterPro" id="IPR035901">
    <property type="entry name" value="GIY-YIG_endonuc_sf"/>
</dbReference>
<feature type="domain" description="GIY-YIG" evidence="2">
    <location>
        <begin position="2"/>
        <end position="78"/>
    </location>
</feature>
<sequence length="96" mass="11609">MKRGYVDLMANHRRGQTYLGVTSNLVQRAFQHRNKLFDGHSKDKGCTLLVWYEYYDDLQEARACEYRMKKWKRAWKLRLIEEHNPGWKDLYGEIIA</sequence>
<dbReference type="Proteomes" id="UP000788153">
    <property type="component" value="Unassembled WGS sequence"/>
</dbReference>
<dbReference type="InterPro" id="IPR000305">
    <property type="entry name" value="GIY-YIG_endonuc"/>
</dbReference>
<dbReference type="CDD" id="cd10448">
    <property type="entry name" value="GIY-YIG_unchar_3"/>
    <property type="match status" value="1"/>
</dbReference>
<dbReference type="GO" id="GO:0004519">
    <property type="term" value="F:endonuclease activity"/>
    <property type="evidence" value="ECO:0007669"/>
    <property type="project" value="UniProtKB-KW"/>
</dbReference>
<reference evidence="3 4" key="1">
    <citation type="submission" date="2020-03" db="EMBL/GenBank/DDBJ databases">
        <title>Genomic Encyclopedia of Type Strains, Phase IV (KMG-IV): sequencing the most valuable type-strain genomes for metagenomic binning, comparative biology and taxonomic classification.</title>
        <authorList>
            <person name="Goeker M."/>
        </authorList>
    </citation>
    <scope>NUCLEOTIDE SEQUENCE [LARGE SCALE GENOMIC DNA]</scope>
    <source>
        <strain evidence="3 4">DSM 22753</strain>
    </source>
</reference>
<comment type="caution">
    <text evidence="3">The sequence shown here is derived from an EMBL/GenBank/DDBJ whole genome shotgun (WGS) entry which is preliminary data.</text>
</comment>
<keyword evidence="3" id="KW-0540">Nuclease</keyword>
<dbReference type="InterPro" id="IPR050190">
    <property type="entry name" value="UPF0213_domain"/>
</dbReference>
<evidence type="ECO:0000256" key="1">
    <source>
        <dbReference type="ARBA" id="ARBA00007435"/>
    </source>
</evidence>
<organism evidence="3 4">
    <name type="scientific">Sphingomonas japonica</name>
    <dbReference type="NCBI Taxonomy" id="511662"/>
    <lineage>
        <taxon>Bacteria</taxon>
        <taxon>Pseudomonadati</taxon>
        <taxon>Pseudomonadota</taxon>
        <taxon>Alphaproteobacteria</taxon>
        <taxon>Sphingomonadales</taxon>
        <taxon>Sphingomonadaceae</taxon>
        <taxon>Sphingomonas</taxon>
    </lineage>
</organism>
<evidence type="ECO:0000313" key="3">
    <source>
        <dbReference type="EMBL" id="NIJ24097.1"/>
    </source>
</evidence>
<comment type="similarity">
    <text evidence="1">Belongs to the UPF0213 family.</text>
</comment>
<protein>
    <submittedName>
        <fullName evidence="3">Endonuclease</fullName>
    </submittedName>
</protein>